<evidence type="ECO:0000313" key="3">
    <source>
        <dbReference type="Proteomes" id="UP000664859"/>
    </source>
</evidence>
<feature type="region of interest" description="Disordered" evidence="1">
    <location>
        <begin position="1"/>
        <end position="51"/>
    </location>
</feature>
<dbReference type="Proteomes" id="UP000664859">
    <property type="component" value="Unassembled WGS sequence"/>
</dbReference>
<evidence type="ECO:0000256" key="1">
    <source>
        <dbReference type="SAM" id="MobiDB-lite"/>
    </source>
</evidence>
<accession>A0A835ZGF3</accession>
<dbReference type="OrthoDB" id="440673at2759"/>
<protein>
    <recommendedName>
        <fullName evidence="4">mRNA-decapping enzyme C-terminal domain-containing protein</fullName>
    </recommendedName>
</protein>
<feature type="compositionally biased region" description="Low complexity" evidence="1">
    <location>
        <begin position="7"/>
        <end position="18"/>
    </location>
</feature>
<gene>
    <name evidence="2" type="ORF">JKP88DRAFT_232672</name>
</gene>
<evidence type="ECO:0000313" key="2">
    <source>
        <dbReference type="EMBL" id="KAG5190054.1"/>
    </source>
</evidence>
<proteinExistence type="predicted"/>
<name>A0A835ZGF3_9STRA</name>
<organism evidence="2 3">
    <name type="scientific">Tribonema minus</name>
    <dbReference type="NCBI Taxonomy" id="303371"/>
    <lineage>
        <taxon>Eukaryota</taxon>
        <taxon>Sar</taxon>
        <taxon>Stramenopiles</taxon>
        <taxon>Ochrophyta</taxon>
        <taxon>PX clade</taxon>
        <taxon>Xanthophyceae</taxon>
        <taxon>Tribonematales</taxon>
        <taxon>Tribonemataceae</taxon>
        <taxon>Tribonema</taxon>
    </lineage>
</organism>
<dbReference type="Gene3D" id="6.10.140.2030">
    <property type="match status" value="1"/>
</dbReference>
<dbReference type="EMBL" id="JAFCMP010000040">
    <property type="protein sequence ID" value="KAG5190054.1"/>
    <property type="molecule type" value="Genomic_DNA"/>
</dbReference>
<comment type="caution">
    <text evidence="2">The sequence shown here is derived from an EMBL/GenBank/DDBJ whole genome shotgun (WGS) entry which is preliminary data.</text>
</comment>
<reference evidence="2" key="1">
    <citation type="submission" date="2021-02" db="EMBL/GenBank/DDBJ databases">
        <title>First Annotated Genome of the Yellow-green Alga Tribonema minus.</title>
        <authorList>
            <person name="Mahan K.M."/>
        </authorList>
    </citation>
    <scope>NUCLEOTIDE SEQUENCE</scope>
    <source>
        <strain evidence="2">UTEX B ZZ1240</strain>
    </source>
</reference>
<keyword evidence="3" id="KW-1185">Reference proteome</keyword>
<dbReference type="AlphaFoldDB" id="A0A835ZGF3"/>
<sequence length="143" mass="14880">MATPVPQQQQQQQQQTQQMEKAASLASAMVDALSGRESAAPAQLDASGSTTSLATAVAMSSTAGSTAHERHSAVSAVSATAKCGGGDVSAIAKIAPSTQGSDAVPAITKQQLQETLMELLRDDRFIDMLHAQYLARVKARARK</sequence>
<evidence type="ECO:0008006" key="4">
    <source>
        <dbReference type="Google" id="ProtNLM"/>
    </source>
</evidence>